<dbReference type="SUPFAM" id="SSF52058">
    <property type="entry name" value="L domain-like"/>
    <property type="match status" value="1"/>
</dbReference>
<dbReference type="Proteomes" id="UP000184330">
    <property type="component" value="Unassembled WGS sequence"/>
</dbReference>
<keyword evidence="2" id="KW-0472">Membrane</keyword>
<feature type="compositionally biased region" description="Basic and acidic residues" evidence="1">
    <location>
        <begin position="480"/>
        <end position="490"/>
    </location>
</feature>
<feature type="region of interest" description="Disordered" evidence="1">
    <location>
        <begin position="428"/>
        <end position="448"/>
    </location>
</feature>
<feature type="compositionally biased region" description="Basic and acidic residues" evidence="1">
    <location>
        <begin position="428"/>
        <end position="437"/>
    </location>
</feature>
<accession>A0A1L7WZI4</accession>
<evidence type="ECO:0000313" key="5">
    <source>
        <dbReference type="Proteomes" id="UP000184330"/>
    </source>
</evidence>
<organism evidence="4 5">
    <name type="scientific">Phialocephala subalpina</name>
    <dbReference type="NCBI Taxonomy" id="576137"/>
    <lineage>
        <taxon>Eukaryota</taxon>
        <taxon>Fungi</taxon>
        <taxon>Dikarya</taxon>
        <taxon>Ascomycota</taxon>
        <taxon>Pezizomycotina</taxon>
        <taxon>Leotiomycetes</taxon>
        <taxon>Helotiales</taxon>
        <taxon>Mollisiaceae</taxon>
        <taxon>Phialocephala</taxon>
        <taxon>Phialocephala fortinii species complex</taxon>
    </lineage>
</organism>
<evidence type="ECO:0000256" key="2">
    <source>
        <dbReference type="SAM" id="Phobius"/>
    </source>
</evidence>
<protein>
    <recommendedName>
        <fullName evidence="6">Sporulation-specific protein 2</fullName>
    </recommendedName>
</protein>
<feature type="transmembrane region" description="Helical" evidence="2">
    <location>
        <begin position="384"/>
        <end position="408"/>
    </location>
</feature>
<keyword evidence="5" id="KW-1185">Reference proteome</keyword>
<feature type="region of interest" description="Disordered" evidence="1">
    <location>
        <begin position="467"/>
        <end position="490"/>
    </location>
</feature>
<reference evidence="4 5" key="1">
    <citation type="submission" date="2016-03" db="EMBL/GenBank/DDBJ databases">
        <authorList>
            <person name="Ploux O."/>
        </authorList>
    </citation>
    <scope>NUCLEOTIDE SEQUENCE [LARGE SCALE GENOMIC DNA]</scope>
    <source>
        <strain evidence="4 5">UAMH 11012</strain>
    </source>
</reference>
<sequence length="490" mass="51933">MLVPAMKALVSQIFGIAFLLLCLFDHRACDIPSVRGYGNFSYATWTVNSSEEISTLSPKGCNFIGGSVYIRSNYSGEFILDGVQVITGGITIEGSLFDPSANITAISMPDLLYLGSFLARDVASQLTSISMPSLENITDLDLELSGPAKLNFTSLTYATNVLLMGPIDSMDFDSLTNVAGSLEISSGTSCLSPSDLCFNASTVVPPLAIRLPSLVNATGIDFSGNLSGLYMPTLAIANNGHIGRQRIGIAVETYGNPIDISFPNLDTLTDAILAGTMRIISFPHLQNLPGQLSIEAATPMNLDLSILNATSIIIRGNLTGVALPALGNITTLEIYSSLPLDCSFMQHVFQSIRHSLVGYGCYSPPFSSSAKSGNSASLSEGAKVGIGFGAVLAGAVISICSFGVWWRWKRNRDIAKRPPVVEHELQDRNRRNVHNVDDGPPEYGSMAETEFGSVDSEDTVVANVGQASVQRARGNANAAAEERRGAGSGA</sequence>
<proteinExistence type="predicted"/>
<dbReference type="OrthoDB" id="3561772at2759"/>
<keyword evidence="2" id="KW-1133">Transmembrane helix</keyword>
<feature type="signal peptide" evidence="3">
    <location>
        <begin position="1"/>
        <end position="28"/>
    </location>
</feature>
<feature type="chain" id="PRO_5013176997" description="Sporulation-specific protein 2" evidence="3">
    <location>
        <begin position="29"/>
        <end position="490"/>
    </location>
</feature>
<keyword evidence="3" id="KW-0732">Signal</keyword>
<evidence type="ECO:0000256" key="3">
    <source>
        <dbReference type="SAM" id="SignalP"/>
    </source>
</evidence>
<name>A0A1L7WZI4_9HELO</name>
<evidence type="ECO:0000313" key="4">
    <source>
        <dbReference type="EMBL" id="CZR58178.1"/>
    </source>
</evidence>
<evidence type="ECO:0000256" key="1">
    <source>
        <dbReference type="SAM" id="MobiDB-lite"/>
    </source>
</evidence>
<gene>
    <name evidence="4" type="ORF">PAC_08069</name>
</gene>
<dbReference type="AlphaFoldDB" id="A0A1L7WZI4"/>
<evidence type="ECO:0008006" key="6">
    <source>
        <dbReference type="Google" id="ProtNLM"/>
    </source>
</evidence>
<keyword evidence="2" id="KW-0812">Transmembrane</keyword>
<dbReference type="EMBL" id="FJOG01000011">
    <property type="protein sequence ID" value="CZR58178.1"/>
    <property type="molecule type" value="Genomic_DNA"/>
</dbReference>
<dbReference type="STRING" id="576137.A0A1L7WZI4"/>